<name>A0A6M3IJL3_9ZZZZ</name>
<dbReference type="SUPFAM" id="SSF55681">
    <property type="entry name" value="Class II aaRS and biotin synthetases"/>
    <property type="match status" value="1"/>
</dbReference>
<keyword evidence="3" id="KW-0067">ATP-binding</keyword>
<evidence type="ECO:0000256" key="2">
    <source>
        <dbReference type="ARBA" id="ARBA00022741"/>
    </source>
</evidence>
<dbReference type="GO" id="GO:0005524">
    <property type="term" value="F:ATP binding"/>
    <property type="evidence" value="ECO:0007669"/>
    <property type="project" value="UniProtKB-KW"/>
</dbReference>
<evidence type="ECO:0000256" key="1">
    <source>
        <dbReference type="ARBA" id="ARBA00022598"/>
    </source>
</evidence>
<keyword evidence="4" id="KW-0648">Protein biosynthesis</keyword>
<evidence type="ECO:0000313" key="7">
    <source>
        <dbReference type="EMBL" id="QJA57830.1"/>
    </source>
</evidence>
<accession>A0A6M3IJL3</accession>
<evidence type="ECO:0000256" key="3">
    <source>
        <dbReference type="ARBA" id="ARBA00022840"/>
    </source>
</evidence>
<feature type="domain" description="Aminoacyl-transfer RNA synthetases class-II family profile" evidence="6">
    <location>
        <begin position="77"/>
        <end position="269"/>
    </location>
</feature>
<evidence type="ECO:0000256" key="5">
    <source>
        <dbReference type="ARBA" id="ARBA00023146"/>
    </source>
</evidence>
<sequence length="269" mass="31075">MKEFKTYHILVQRLRHFFLEREFVEIPVQSNLSILAACEDPRTVTPFVFNGQSWPLPQTGQMHLERVLLENQDLKGVYCISTSYRNEPQPIEGRHDLIFPMFEFESFGDVDDLIKLEKDLLTHLCILGNDQLFYTLLYNGVANRYGVIELEPEHEELMCKDYAPVVFLTEFPETSHPFWNMKRNDDGTARKVDVIINGMETIGSAERETDPIIMRDRFHSISDGEYAGLLYSKFGKERVDKELDDFLSLSMVPRFGGGIGLTRLAKVIV</sequence>
<keyword evidence="2" id="KW-0547">Nucleotide-binding</keyword>
<dbReference type="PROSITE" id="PS50862">
    <property type="entry name" value="AA_TRNA_LIGASE_II"/>
    <property type="match status" value="1"/>
</dbReference>
<dbReference type="InterPro" id="IPR006195">
    <property type="entry name" value="aa-tRNA-synth_II"/>
</dbReference>
<dbReference type="GO" id="GO:0006418">
    <property type="term" value="P:tRNA aminoacylation for protein translation"/>
    <property type="evidence" value="ECO:0007669"/>
    <property type="project" value="InterPro"/>
</dbReference>
<evidence type="ECO:0000259" key="6">
    <source>
        <dbReference type="PROSITE" id="PS50862"/>
    </source>
</evidence>
<keyword evidence="1" id="KW-0436">Ligase</keyword>
<keyword evidence="5 7" id="KW-0030">Aminoacyl-tRNA synthetase</keyword>
<dbReference type="PANTHER" id="PTHR22594">
    <property type="entry name" value="ASPARTYL/LYSYL-TRNA SYNTHETASE"/>
    <property type="match status" value="1"/>
</dbReference>
<proteinExistence type="predicted"/>
<evidence type="ECO:0000256" key="4">
    <source>
        <dbReference type="ARBA" id="ARBA00022917"/>
    </source>
</evidence>
<reference evidence="7" key="1">
    <citation type="submission" date="2020-03" db="EMBL/GenBank/DDBJ databases">
        <title>The deep terrestrial virosphere.</title>
        <authorList>
            <person name="Holmfeldt K."/>
            <person name="Nilsson E."/>
            <person name="Simone D."/>
            <person name="Lopez-Fernandez M."/>
            <person name="Wu X."/>
            <person name="de Brujin I."/>
            <person name="Lundin D."/>
            <person name="Andersson A."/>
            <person name="Bertilsson S."/>
            <person name="Dopson M."/>
        </authorList>
    </citation>
    <scope>NUCLEOTIDE SEQUENCE</scope>
    <source>
        <strain evidence="7">MM415B01557</strain>
    </source>
</reference>
<dbReference type="Pfam" id="PF00152">
    <property type="entry name" value="tRNA-synt_2"/>
    <property type="match status" value="1"/>
</dbReference>
<organism evidence="7">
    <name type="scientific">viral metagenome</name>
    <dbReference type="NCBI Taxonomy" id="1070528"/>
    <lineage>
        <taxon>unclassified sequences</taxon>
        <taxon>metagenomes</taxon>
        <taxon>organismal metagenomes</taxon>
    </lineage>
</organism>
<dbReference type="InterPro" id="IPR004364">
    <property type="entry name" value="Aa-tRNA-synt_II"/>
</dbReference>
<dbReference type="AlphaFoldDB" id="A0A6M3IJL3"/>
<dbReference type="EMBL" id="MT141293">
    <property type="protein sequence ID" value="QJA57830.1"/>
    <property type="molecule type" value="Genomic_DNA"/>
</dbReference>
<gene>
    <name evidence="7" type="ORF">MM415B01557_0026</name>
</gene>
<protein>
    <submittedName>
        <fullName evidence="7">Putative tRNA synthetase</fullName>
    </submittedName>
</protein>
<dbReference type="Gene3D" id="3.30.930.10">
    <property type="entry name" value="Bira Bifunctional Protein, Domain 2"/>
    <property type="match status" value="2"/>
</dbReference>
<dbReference type="GO" id="GO:0004812">
    <property type="term" value="F:aminoacyl-tRNA ligase activity"/>
    <property type="evidence" value="ECO:0007669"/>
    <property type="project" value="UniProtKB-KW"/>
</dbReference>
<dbReference type="InterPro" id="IPR045864">
    <property type="entry name" value="aa-tRNA-synth_II/BPL/LPL"/>
</dbReference>